<organism evidence="2 3">
    <name type="scientific">Streptomyces fradiae ATCC 10745 = DSM 40063</name>
    <dbReference type="NCBI Taxonomy" id="1319510"/>
    <lineage>
        <taxon>Bacteria</taxon>
        <taxon>Bacillati</taxon>
        <taxon>Actinomycetota</taxon>
        <taxon>Actinomycetes</taxon>
        <taxon>Kitasatosporales</taxon>
        <taxon>Streptomycetaceae</taxon>
        <taxon>Streptomyces</taxon>
    </lineage>
</organism>
<accession>A0A1Y2NTX4</accession>
<sequence>MSTAIALDLGPAFYCHRAQINGEPVCALTPRAFDEPAVRQLVQNALRQQGIDCRECRGCPVGTER</sequence>
<comment type="caution">
    <text evidence="2">The sequence shown here is derived from an EMBL/GenBank/DDBJ whole genome shotgun (WGS) entry which is preliminary data.</text>
</comment>
<gene>
    <name evidence="2" type="ORF">BG846_03974</name>
    <name evidence="1" type="ORF">K701_04140</name>
</gene>
<dbReference type="EMBL" id="MIFZ01000283">
    <property type="protein sequence ID" value="OSY50398.1"/>
    <property type="molecule type" value="Genomic_DNA"/>
</dbReference>
<evidence type="ECO:0000313" key="2">
    <source>
        <dbReference type="EMBL" id="OSY50398.1"/>
    </source>
</evidence>
<keyword evidence="4" id="KW-1185">Reference proteome</keyword>
<evidence type="ECO:0000313" key="3">
    <source>
        <dbReference type="Proteomes" id="UP000194318"/>
    </source>
</evidence>
<evidence type="ECO:0000313" key="4">
    <source>
        <dbReference type="Proteomes" id="UP000731519"/>
    </source>
</evidence>
<dbReference type="Proteomes" id="UP000731519">
    <property type="component" value="Unassembled WGS sequence"/>
</dbReference>
<name>A0A1Y2NTX4_STRFR</name>
<dbReference type="Proteomes" id="UP000194318">
    <property type="component" value="Unassembled WGS sequence"/>
</dbReference>
<reference evidence="2 3" key="2">
    <citation type="submission" date="2016-09" db="EMBL/GenBank/DDBJ databases">
        <title>Streptomyces fradiae DSM40063, a candidate organism with high potential of specific P450 cytochromes.</title>
        <authorList>
            <person name="Grumaz C."/>
            <person name="Vainshtein Y."/>
            <person name="Kirstahler P."/>
            <person name="Sohn K."/>
        </authorList>
    </citation>
    <scope>NUCLEOTIDE SEQUENCE [LARGE SCALE GENOMIC DNA]</scope>
    <source>
        <strain evidence="2 3">DSM 40063</strain>
    </source>
</reference>
<reference evidence="1 4" key="1">
    <citation type="submission" date="2013-05" db="EMBL/GenBank/DDBJ databases">
        <title>Genome Sequence of Streptomyces fradiae.</title>
        <authorList>
            <person name="Kirby R."/>
        </authorList>
    </citation>
    <scope>NUCLEOTIDE SEQUENCE [LARGE SCALE GENOMIC DNA]</scope>
    <source>
        <strain evidence="1 4">ATCC 10745</strain>
    </source>
</reference>
<dbReference type="EMBL" id="ASYR01000004">
    <property type="protein sequence ID" value="KAF0651327.1"/>
    <property type="molecule type" value="Genomic_DNA"/>
</dbReference>
<protein>
    <submittedName>
        <fullName evidence="2">Uncharacterized protein</fullName>
    </submittedName>
</protein>
<dbReference type="AlphaFoldDB" id="A0A1Y2NTX4"/>
<evidence type="ECO:0000313" key="1">
    <source>
        <dbReference type="EMBL" id="KAF0651327.1"/>
    </source>
</evidence>
<proteinExistence type="predicted"/>